<dbReference type="AlphaFoldDB" id="A7SJQ5"/>
<name>A7SJQ5_NEMVE</name>
<dbReference type="HOGENOM" id="CLU_3093480_0_0_1"/>
<dbReference type="PANTHER" id="PTHR24543:SF291">
    <property type="entry name" value="SMOKE ALARM, ISOFORM D"/>
    <property type="match status" value="1"/>
</dbReference>
<organism evidence="2 3">
    <name type="scientific">Nematostella vectensis</name>
    <name type="common">Starlet sea anemone</name>
    <dbReference type="NCBI Taxonomy" id="45351"/>
    <lineage>
        <taxon>Eukaryota</taxon>
        <taxon>Metazoa</taxon>
        <taxon>Cnidaria</taxon>
        <taxon>Anthozoa</taxon>
        <taxon>Hexacorallia</taxon>
        <taxon>Actiniaria</taxon>
        <taxon>Edwardsiidae</taxon>
        <taxon>Nematostella</taxon>
    </lineage>
</organism>
<dbReference type="PhylomeDB" id="A7SJQ5"/>
<dbReference type="SUPFAM" id="SSF49785">
    <property type="entry name" value="Galactose-binding domain-like"/>
    <property type="match status" value="1"/>
</dbReference>
<dbReference type="PANTHER" id="PTHR24543">
    <property type="entry name" value="MULTICOPPER OXIDASE-RELATED"/>
    <property type="match status" value="1"/>
</dbReference>
<dbReference type="Pfam" id="PF00754">
    <property type="entry name" value="F5_F8_type_C"/>
    <property type="match status" value="1"/>
</dbReference>
<protein>
    <recommendedName>
        <fullName evidence="1">F5/8 type C domain-containing protein</fullName>
    </recommendedName>
</protein>
<keyword evidence="3" id="KW-1185">Reference proteome</keyword>
<feature type="non-terminal residue" evidence="2">
    <location>
        <position position="1"/>
    </location>
</feature>
<dbReference type="InterPro" id="IPR008979">
    <property type="entry name" value="Galactose-bd-like_sf"/>
</dbReference>
<feature type="non-terminal residue" evidence="2">
    <location>
        <position position="52"/>
    </location>
</feature>
<accession>A7SJQ5</accession>
<sequence length="52" mass="5605">SWCAAPSDVTPYLQVDLGSRHVICAVATQGSPTADHWVQTYKIQASLDGSSW</sequence>
<dbReference type="Proteomes" id="UP000001593">
    <property type="component" value="Unassembled WGS sequence"/>
</dbReference>
<feature type="domain" description="F5/8 type C" evidence="1">
    <location>
        <begin position="1"/>
        <end position="52"/>
    </location>
</feature>
<dbReference type="EMBL" id="DS469679">
    <property type="protein sequence ID" value="EDO36086.1"/>
    <property type="molecule type" value="Genomic_DNA"/>
</dbReference>
<dbReference type="Gene3D" id="2.60.120.260">
    <property type="entry name" value="Galactose-binding domain-like"/>
    <property type="match status" value="1"/>
</dbReference>
<dbReference type="InParanoid" id="A7SJQ5"/>
<gene>
    <name evidence="2" type="ORF">NEMVEDRAFT_v1g45788</name>
</gene>
<dbReference type="PROSITE" id="PS01285">
    <property type="entry name" value="FA58C_1"/>
    <property type="match status" value="1"/>
</dbReference>
<reference evidence="2 3" key="1">
    <citation type="journal article" date="2007" name="Science">
        <title>Sea anemone genome reveals ancestral eumetazoan gene repertoire and genomic organization.</title>
        <authorList>
            <person name="Putnam N.H."/>
            <person name="Srivastava M."/>
            <person name="Hellsten U."/>
            <person name="Dirks B."/>
            <person name="Chapman J."/>
            <person name="Salamov A."/>
            <person name="Terry A."/>
            <person name="Shapiro H."/>
            <person name="Lindquist E."/>
            <person name="Kapitonov V.V."/>
            <person name="Jurka J."/>
            <person name="Genikhovich G."/>
            <person name="Grigoriev I.V."/>
            <person name="Lucas S.M."/>
            <person name="Steele R.E."/>
            <person name="Finnerty J.R."/>
            <person name="Technau U."/>
            <person name="Martindale M.Q."/>
            <person name="Rokhsar D.S."/>
        </authorList>
    </citation>
    <scope>NUCLEOTIDE SEQUENCE [LARGE SCALE GENOMIC DNA]</scope>
    <source>
        <strain evidence="3">CH2 X CH6</strain>
    </source>
</reference>
<dbReference type="InterPro" id="IPR000421">
    <property type="entry name" value="FA58C"/>
</dbReference>
<proteinExistence type="predicted"/>
<evidence type="ECO:0000259" key="1">
    <source>
        <dbReference type="PROSITE" id="PS50022"/>
    </source>
</evidence>
<dbReference type="PROSITE" id="PS50022">
    <property type="entry name" value="FA58C_3"/>
    <property type="match status" value="1"/>
</dbReference>
<evidence type="ECO:0000313" key="3">
    <source>
        <dbReference type="Proteomes" id="UP000001593"/>
    </source>
</evidence>
<evidence type="ECO:0000313" key="2">
    <source>
        <dbReference type="EMBL" id="EDO36086.1"/>
    </source>
</evidence>